<organism evidence="2 3">
    <name type="scientific">Phytophthora fragariaefolia</name>
    <dbReference type="NCBI Taxonomy" id="1490495"/>
    <lineage>
        <taxon>Eukaryota</taxon>
        <taxon>Sar</taxon>
        <taxon>Stramenopiles</taxon>
        <taxon>Oomycota</taxon>
        <taxon>Peronosporomycetes</taxon>
        <taxon>Peronosporales</taxon>
        <taxon>Peronosporaceae</taxon>
        <taxon>Phytophthora</taxon>
    </lineage>
</organism>
<evidence type="ECO:0000256" key="1">
    <source>
        <dbReference type="SAM" id="MobiDB-lite"/>
    </source>
</evidence>
<proteinExistence type="predicted"/>
<accession>A0A9W7D5W8</accession>
<feature type="compositionally biased region" description="Basic and acidic residues" evidence="1">
    <location>
        <begin position="1"/>
        <end position="17"/>
    </location>
</feature>
<feature type="region of interest" description="Disordered" evidence="1">
    <location>
        <begin position="1"/>
        <end position="23"/>
    </location>
</feature>
<comment type="caution">
    <text evidence="2">The sequence shown here is derived from an EMBL/GenBank/DDBJ whole genome shotgun (WGS) entry which is preliminary data.</text>
</comment>
<dbReference type="AlphaFoldDB" id="A0A9W7D5W8"/>
<sequence length="70" mass="7680">MLHPIRTDNKSPDKTIDPRSSSGGTVFDVDAGMFVSGGCRCEASTTNEILLRGIPELTDMLCRKEYRSAM</sequence>
<gene>
    <name evidence="2" type="ORF">Pfra01_002190200</name>
</gene>
<reference evidence="2" key="1">
    <citation type="submission" date="2023-04" db="EMBL/GenBank/DDBJ databases">
        <title>Phytophthora fragariaefolia NBRC 109709.</title>
        <authorList>
            <person name="Ichikawa N."/>
            <person name="Sato H."/>
            <person name="Tonouchi N."/>
        </authorList>
    </citation>
    <scope>NUCLEOTIDE SEQUENCE</scope>
    <source>
        <strain evidence="2">NBRC 109709</strain>
    </source>
</reference>
<dbReference type="Proteomes" id="UP001165121">
    <property type="component" value="Unassembled WGS sequence"/>
</dbReference>
<evidence type="ECO:0000313" key="2">
    <source>
        <dbReference type="EMBL" id="GMF53156.1"/>
    </source>
</evidence>
<evidence type="ECO:0000313" key="3">
    <source>
        <dbReference type="Proteomes" id="UP001165121"/>
    </source>
</evidence>
<dbReference type="EMBL" id="BSXT01003242">
    <property type="protein sequence ID" value="GMF53156.1"/>
    <property type="molecule type" value="Genomic_DNA"/>
</dbReference>
<protein>
    <submittedName>
        <fullName evidence="2">Unnamed protein product</fullName>
    </submittedName>
</protein>
<name>A0A9W7D5W8_9STRA</name>
<keyword evidence="3" id="KW-1185">Reference proteome</keyword>